<comment type="caution">
    <text evidence="1">The sequence shown here is derived from an EMBL/GenBank/DDBJ whole genome shotgun (WGS) entry which is preliminary data.</text>
</comment>
<name>A0ABS3SE61_9CELL</name>
<reference evidence="1 2" key="1">
    <citation type="submission" date="2021-03" db="EMBL/GenBank/DDBJ databases">
        <title>novel species in genus Cellulomonas.</title>
        <authorList>
            <person name="Zhang G."/>
        </authorList>
    </citation>
    <scope>NUCLEOTIDE SEQUENCE [LARGE SCALE GENOMIC DNA]</scope>
    <source>
        <strain evidence="2">zg-ZUI188</strain>
    </source>
</reference>
<dbReference type="RefSeq" id="WP_208288860.1">
    <property type="nucleotide sequence ID" value="NZ_CP074404.1"/>
</dbReference>
<dbReference type="EMBL" id="JAGFBM010000001">
    <property type="protein sequence ID" value="MBO3084042.1"/>
    <property type="molecule type" value="Genomic_DNA"/>
</dbReference>
<dbReference type="Gene3D" id="3.40.50.360">
    <property type="match status" value="1"/>
</dbReference>
<protein>
    <submittedName>
        <fullName evidence="1">Flavodoxin/nitric oxide synthase</fullName>
    </submittedName>
</protein>
<keyword evidence="2" id="KW-1185">Reference proteome</keyword>
<gene>
    <name evidence="1" type="ORF">J4035_05260</name>
</gene>
<dbReference type="InterPro" id="IPR029039">
    <property type="entry name" value="Flavoprotein-like_sf"/>
</dbReference>
<proteinExistence type="predicted"/>
<sequence>MSAVRALVIYESWFGSTANIARAVWEGMCTRVPDTSVMEVGAAPVGLPGDLELLVVGGPTQAFGMSRASTRADARQWAGMADNGPTVGVREWLASLKPPARQVHAATFDTRIHSPHVPGSAAVGAWRALRRAGFDVSAEAESFWVLGTTGPLRDGELERARSWGVSITSLLPGPRPLDPGARSVAG</sequence>
<dbReference type="Proteomes" id="UP000678317">
    <property type="component" value="Unassembled WGS sequence"/>
</dbReference>
<evidence type="ECO:0000313" key="1">
    <source>
        <dbReference type="EMBL" id="MBO3084042.1"/>
    </source>
</evidence>
<evidence type="ECO:0000313" key="2">
    <source>
        <dbReference type="Proteomes" id="UP000678317"/>
    </source>
</evidence>
<dbReference type="PROSITE" id="PS00201">
    <property type="entry name" value="FLAVODOXIN"/>
    <property type="match status" value="1"/>
</dbReference>
<dbReference type="SUPFAM" id="SSF52218">
    <property type="entry name" value="Flavoproteins"/>
    <property type="match status" value="1"/>
</dbReference>
<organism evidence="1 2">
    <name type="scientific">Cellulomonas fengjieae</name>
    <dbReference type="NCBI Taxonomy" id="2819978"/>
    <lineage>
        <taxon>Bacteria</taxon>
        <taxon>Bacillati</taxon>
        <taxon>Actinomycetota</taxon>
        <taxon>Actinomycetes</taxon>
        <taxon>Micrococcales</taxon>
        <taxon>Cellulomonadaceae</taxon>
        <taxon>Cellulomonas</taxon>
    </lineage>
</organism>
<accession>A0ABS3SE61</accession>
<dbReference type="InterPro" id="IPR001226">
    <property type="entry name" value="Flavodoxin_CS"/>
</dbReference>